<proteinExistence type="predicted"/>
<dbReference type="AlphaFoldDB" id="A0A2I6SB03"/>
<accession>A0A2I6SB03</accession>
<reference evidence="1 2" key="1">
    <citation type="submission" date="2018-01" db="EMBL/GenBank/DDBJ databases">
        <authorList>
            <person name="Fu G.-Y."/>
        </authorList>
    </citation>
    <scope>NUCLEOTIDE SEQUENCE [LARGE SCALE GENOMIC DNA]</scope>
    <source>
        <strain evidence="1 2">SY39</strain>
    </source>
</reference>
<name>A0A2I6SB03_9RHOO</name>
<protein>
    <submittedName>
        <fullName evidence="1">Prepilin-type cleavage/methylation domain-containing protein</fullName>
    </submittedName>
</protein>
<organism evidence="1 2">
    <name type="scientific">Pseudazoarcus pumilus</name>
    <dbReference type="NCBI Taxonomy" id="2067960"/>
    <lineage>
        <taxon>Bacteria</taxon>
        <taxon>Pseudomonadati</taxon>
        <taxon>Pseudomonadota</taxon>
        <taxon>Betaproteobacteria</taxon>
        <taxon>Rhodocyclales</taxon>
        <taxon>Zoogloeaceae</taxon>
        <taxon>Pseudazoarcus</taxon>
    </lineage>
</organism>
<keyword evidence="2" id="KW-1185">Reference proteome</keyword>
<evidence type="ECO:0000313" key="2">
    <source>
        <dbReference type="Proteomes" id="UP000242205"/>
    </source>
</evidence>
<sequence length="324" mass="34847">MIALVLGLLVVLGVISVVVANSQAYRTNEGLSQVQEAARTGFEVLARRIREAGTTGCGNERIANTVNDVAAWWQIDDWESEPWPVIRGYDGNTAGPVAFGDDDSDVNQRVPGTGALLLQGLDDIGVFVVDHNPPSAQFEINVATPLIDDGDVLLVCDFDHAAIFQVTNYNSTNRTVVHNTGTGTPGNCSKGLGFPTDCEDTNGNAYSYGENSMIFRLAMEAWYIGFNGRPAEGGRSLFRQRLGLNGTTVVEEMVAGVTDMQLAFREENDASFAATPGNWNNVNAVELTLTVASTDARVSVNTAVDQGRIARDFTTVVALRNRLP</sequence>
<dbReference type="KEGG" id="atw:C0099_11420"/>
<dbReference type="EMBL" id="CP025682">
    <property type="protein sequence ID" value="AUN96448.1"/>
    <property type="molecule type" value="Genomic_DNA"/>
</dbReference>
<dbReference type="OrthoDB" id="5496259at2"/>
<gene>
    <name evidence="1" type="ORF">C0099_11420</name>
</gene>
<dbReference type="Proteomes" id="UP000242205">
    <property type="component" value="Chromosome"/>
</dbReference>
<evidence type="ECO:0000313" key="1">
    <source>
        <dbReference type="EMBL" id="AUN96448.1"/>
    </source>
</evidence>